<comment type="caution">
    <text evidence="1">The sequence shown here is derived from an EMBL/GenBank/DDBJ whole genome shotgun (WGS) entry which is preliminary data.</text>
</comment>
<proteinExistence type="predicted"/>
<dbReference type="Proteomes" id="UP000252167">
    <property type="component" value="Unassembled WGS sequence"/>
</dbReference>
<accession>A0A365YAA7</accession>
<sequence length="110" mass="13069">MIFGQDRSRYNLITYDLKLPLGLATCFFCFFKWINLTEQVRSKLIFLLAIQRFKRSQILRIIQIRLEGCQCMLFRRYRLSSDGAEAGYCTQRHCGKSYRDSLDIFFQTSS</sequence>
<dbReference type="EMBL" id="POAF01000011">
    <property type="protein sequence ID" value="RBL98923.1"/>
    <property type="molecule type" value="Genomic_DNA"/>
</dbReference>
<dbReference type="AlphaFoldDB" id="A0A365YAA7"/>
<name>A0A365YAA7_9MICC</name>
<evidence type="ECO:0000313" key="1">
    <source>
        <dbReference type="EMBL" id="RBL98923.1"/>
    </source>
</evidence>
<protein>
    <submittedName>
        <fullName evidence="1">Uncharacterized protein</fullName>
    </submittedName>
</protein>
<evidence type="ECO:0000313" key="2">
    <source>
        <dbReference type="Proteomes" id="UP000252167"/>
    </source>
</evidence>
<organism evidence="1 2">
    <name type="scientific">Glutamicibacter soli</name>
    <dbReference type="NCBI Taxonomy" id="453836"/>
    <lineage>
        <taxon>Bacteria</taxon>
        <taxon>Bacillati</taxon>
        <taxon>Actinomycetota</taxon>
        <taxon>Actinomycetes</taxon>
        <taxon>Micrococcales</taxon>
        <taxon>Micrococcaceae</taxon>
        <taxon>Glutamicibacter</taxon>
    </lineage>
</organism>
<gene>
    <name evidence="1" type="ORF">C1H84_16940</name>
</gene>
<reference evidence="1 2" key="1">
    <citation type="submission" date="2018-01" db="EMBL/GenBank/DDBJ databases">
        <title>Glutamicibacter soli strain NHPC-3 Whole genome sequence and assembly.</title>
        <authorList>
            <person name="Choudhury P."/>
            <person name="Gupta D."/>
            <person name="Sengupta K."/>
            <person name="Jawed A."/>
            <person name="Sultana N."/>
            <person name="Saha P."/>
        </authorList>
    </citation>
    <scope>NUCLEOTIDE SEQUENCE [LARGE SCALE GENOMIC DNA]</scope>
    <source>
        <strain evidence="1 2">NHPC-3</strain>
    </source>
</reference>
<keyword evidence="2" id="KW-1185">Reference proteome</keyword>